<dbReference type="RefSeq" id="WP_048426641.1">
    <property type="nucleotide sequence ID" value="NZ_JTHF01000047.1"/>
</dbReference>
<evidence type="ECO:0000256" key="1">
    <source>
        <dbReference type="ARBA" id="ARBA00006594"/>
    </source>
</evidence>
<dbReference type="PANTHER" id="PTHR33841:SF1">
    <property type="entry name" value="DNA METHYLTRANSFERASE A"/>
    <property type="match status" value="1"/>
</dbReference>
<keyword evidence="3 7" id="KW-0489">Methyltransferase</keyword>
<accession>A0ABR5HJ16</accession>
<organism evidence="7 8">
    <name type="scientific">Methylobacterium indicum</name>
    <dbReference type="NCBI Taxonomy" id="1775910"/>
    <lineage>
        <taxon>Bacteria</taxon>
        <taxon>Pseudomonadati</taxon>
        <taxon>Pseudomonadota</taxon>
        <taxon>Alphaproteobacteria</taxon>
        <taxon>Hyphomicrobiales</taxon>
        <taxon>Methylobacteriaceae</taxon>
        <taxon>Methylobacterium</taxon>
    </lineage>
</organism>
<dbReference type="InterPro" id="IPR050953">
    <property type="entry name" value="N4_N6_ade-DNA_methylase"/>
</dbReference>
<evidence type="ECO:0000256" key="2">
    <source>
        <dbReference type="ARBA" id="ARBA00011900"/>
    </source>
</evidence>
<proteinExistence type="inferred from homology"/>
<name>A0ABR5HJ16_9HYPH</name>
<protein>
    <recommendedName>
        <fullName evidence="2">site-specific DNA-methyltransferase (adenine-specific)</fullName>
        <ecNumber evidence="2">2.1.1.72</ecNumber>
    </recommendedName>
</protein>
<dbReference type="Gene3D" id="3.40.50.150">
    <property type="entry name" value="Vaccinia Virus protein VP39"/>
    <property type="match status" value="1"/>
</dbReference>
<dbReference type="EC" id="2.1.1.72" evidence="2"/>
<dbReference type="EMBL" id="JTHG01000014">
    <property type="protein sequence ID" value="KMO26577.1"/>
    <property type="molecule type" value="Genomic_DNA"/>
</dbReference>
<dbReference type="PANTHER" id="PTHR33841">
    <property type="entry name" value="DNA METHYLTRANSFERASE YEEA-RELATED"/>
    <property type="match status" value="1"/>
</dbReference>
<comment type="caution">
    <text evidence="7">The sequence shown here is derived from an EMBL/GenBank/DDBJ whole genome shotgun (WGS) entry which is preliminary data.</text>
</comment>
<evidence type="ECO:0000313" key="8">
    <source>
        <dbReference type="Proteomes" id="UP000036471"/>
    </source>
</evidence>
<keyword evidence="8" id="KW-1185">Reference proteome</keyword>
<dbReference type="SUPFAM" id="SSF53335">
    <property type="entry name" value="S-adenosyl-L-methionine-dependent methyltransferases"/>
    <property type="match status" value="1"/>
</dbReference>
<comment type="similarity">
    <text evidence="1">Belongs to the N(4)/N(6)-methyltransferase family.</text>
</comment>
<sequence length="1025" mass="113961">MSSIAFQTALRATGYLDHAGRPAPGLTETSGAIQARLRTVLSDGRVGLHADAVFTAQGAPTTIFKDAGQHQPSPDELRSWYEAAWNVGVAPLLWIITPTDVRLYDCYAAPAEAYANAEPPELERYSLADPDRIRALDTACGRLATETGAFWSSAVGSKINRRHRVDRELLAEISALEDRLVGLSSNETPATGKHLARDLAQRFIGRCIFTWYLLDRQLAQPFLPEDIPPSLTEMFGSPTAAFRLFEWLRCTFNGDLFPMDDPGAERDYLTEGHLELMREFIEGRSLIPERRGQGRLFRFRFNVIPVDLISSIYQQFARTSAAEEAHAQGLHYTPIELVHLTLDPVFEQLPLGARVIDPACGSGAFLVEAFRRLVWRASQGKPASRKVVRNILHNQLFGLDINPSALGIAAFSLYLAALELDEDPIQDLRDLKFDHLIGRTLFEADSLADELPRHVADNTFEAVVGNPPWTFVGRRGASPKRIKDDEGTARPRRSPDWAFLNLAARLAGENGRVGMVMKATPFFSKDPHAISARKNLFNRLASAALINLSFLRREELFPDATGPALLFLARCALSSSHDRLLVGSIPWTPDFRRTGVFHIGPGEIRSIPLQRVLAAPPFLKAATFGSVRDGWLIERLDREFPTLDNVLDSVGIRAREHRGQGFKIKGREQTPSPLEYFSLKVITPENFTSFRLGGSLDEFTYQTLHRTRNRAIFNGPLLLCSKVGSEAGAQRGRYSAAVVESDHLYTQGFFGISFANADKRYAYLLSGILNSSLTAFQFALGGPTWGLERPTVEPHDLLSLRIPYFSEVSDDRIRAVIDAERAVASAPERNDLLAALDHAVYELYDLEPEECVLARDSIDRARYLIFENRVERGRFVAPPAQAQLRAYAGQLATVVNAYLRARGERHLEALIYPQSMTATDWAGGIPGVAAVRFVMAKGAPGSNAVVHDGKAEDLETLAAALRGQFETDIPPYLNERRQLRIYGDKDLYVLKPAEVRYWTCTAGLNDADVILADHWVRRRNAATHV</sequence>
<reference evidence="7 8" key="1">
    <citation type="submission" date="2014-11" db="EMBL/GenBank/DDBJ databases">
        <title>Comparative genomics of Methylobacterium species.</title>
        <authorList>
            <person name="Chaudhry V."/>
            <person name="Patil P.B."/>
        </authorList>
    </citation>
    <scope>NUCLEOTIDE SEQUENCE [LARGE SCALE GENOMIC DNA]</scope>
    <source>
        <strain evidence="7 8">SE3.6</strain>
    </source>
</reference>
<evidence type="ECO:0000256" key="3">
    <source>
        <dbReference type="ARBA" id="ARBA00022603"/>
    </source>
</evidence>
<evidence type="ECO:0000313" key="7">
    <source>
        <dbReference type="EMBL" id="KMO26577.1"/>
    </source>
</evidence>
<evidence type="ECO:0000256" key="5">
    <source>
        <dbReference type="ARBA" id="ARBA00047942"/>
    </source>
</evidence>
<dbReference type="PRINTS" id="PR00507">
    <property type="entry name" value="N12N6MTFRASE"/>
</dbReference>
<comment type="catalytic activity">
    <reaction evidence="5">
        <text>a 2'-deoxyadenosine in DNA + S-adenosyl-L-methionine = an N(6)-methyl-2'-deoxyadenosine in DNA + S-adenosyl-L-homocysteine + H(+)</text>
        <dbReference type="Rhea" id="RHEA:15197"/>
        <dbReference type="Rhea" id="RHEA-COMP:12418"/>
        <dbReference type="Rhea" id="RHEA-COMP:12419"/>
        <dbReference type="ChEBI" id="CHEBI:15378"/>
        <dbReference type="ChEBI" id="CHEBI:57856"/>
        <dbReference type="ChEBI" id="CHEBI:59789"/>
        <dbReference type="ChEBI" id="CHEBI:90615"/>
        <dbReference type="ChEBI" id="CHEBI:90616"/>
        <dbReference type="EC" id="2.1.1.72"/>
    </reaction>
</comment>
<feature type="domain" description="DNA methylase adenine-specific" evidence="6">
    <location>
        <begin position="307"/>
        <end position="548"/>
    </location>
</feature>
<evidence type="ECO:0000259" key="6">
    <source>
        <dbReference type="Pfam" id="PF02384"/>
    </source>
</evidence>
<dbReference type="Proteomes" id="UP000036471">
    <property type="component" value="Unassembled WGS sequence"/>
</dbReference>
<gene>
    <name evidence="7" type="ORF">QR79_01675</name>
</gene>
<dbReference type="InterPro" id="IPR003356">
    <property type="entry name" value="DNA_methylase_A-5"/>
</dbReference>
<evidence type="ECO:0000256" key="4">
    <source>
        <dbReference type="ARBA" id="ARBA00022679"/>
    </source>
</evidence>
<dbReference type="Pfam" id="PF02384">
    <property type="entry name" value="N6_Mtase"/>
    <property type="match status" value="1"/>
</dbReference>
<keyword evidence="4" id="KW-0808">Transferase</keyword>
<dbReference type="GO" id="GO:0032259">
    <property type="term" value="P:methylation"/>
    <property type="evidence" value="ECO:0007669"/>
    <property type="project" value="UniProtKB-KW"/>
</dbReference>
<dbReference type="GO" id="GO:0008168">
    <property type="term" value="F:methyltransferase activity"/>
    <property type="evidence" value="ECO:0007669"/>
    <property type="project" value="UniProtKB-KW"/>
</dbReference>
<dbReference type="InterPro" id="IPR029063">
    <property type="entry name" value="SAM-dependent_MTases_sf"/>
</dbReference>